<dbReference type="STRING" id="229921.ADN01_10510"/>
<evidence type="ECO:0000313" key="8">
    <source>
        <dbReference type="EMBL" id="KPL80917.1"/>
    </source>
</evidence>
<dbReference type="OrthoDB" id="144972at2"/>
<dbReference type="SUPFAM" id="SSF103473">
    <property type="entry name" value="MFS general substrate transporter"/>
    <property type="match status" value="1"/>
</dbReference>
<evidence type="ECO:0000313" key="9">
    <source>
        <dbReference type="Proteomes" id="UP000050501"/>
    </source>
</evidence>
<feature type="transmembrane region" description="Helical" evidence="5">
    <location>
        <begin position="216"/>
        <end position="239"/>
    </location>
</feature>
<name>A0A0M8JQH8_9CHLR</name>
<dbReference type="PANTHER" id="PTHR23520">
    <property type="entry name" value="TRANSPORTER, PUTATIVE (AFU_ORTHOLOGUE AFUA_3G04000)-RELATED"/>
    <property type="match status" value="1"/>
</dbReference>
<feature type="transmembrane region" description="Helical" evidence="5">
    <location>
        <begin position="348"/>
        <end position="368"/>
    </location>
</feature>
<feature type="domain" description="Major facilitator superfamily (MFS) profile" evidence="6">
    <location>
        <begin position="18"/>
        <end position="403"/>
    </location>
</feature>
<evidence type="ECO:0000256" key="3">
    <source>
        <dbReference type="ARBA" id="ARBA00022989"/>
    </source>
</evidence>
<dbReference type="EMBL" id="DF967975">
    <property type="protein sequence ID" value="GAP19308.1"/>
    <property type="molecule type" value="Genomic_DNA"/>
</dbReference>
<keyword evidence="3 5" id="KW-1133">Transmembrane helix</keyword>
<reference evidence="7" key="1">
    <citation type="journal article" date="2015" name="Genome Announc.">
        <title>Draft Genome Sequences of Anaerolinea thermolimosa IMO-1, Bellilinea caldifistulae GOMI-1, Leptolinea tardivitalis YMTK-2, Levilinea saccharolytica KIBI-1, Longilinea arvoryzae KOME-1, Previously Described as Members of the Class Anaerolineae (Chloroflexi).</title>
        <authorList>
            <person name="Matsuura N."/>
            <person name="Tourlousse M.D."/>
            <person name="Ohashi A."/>
            <person name="Hugenholtz P."/>
            <person name="Sekiguchi Y."/>
        </authorList>
    </citation>
    <scope>NUCLEOTIDE SEQUENCE</scope>
    <source>
        <strain evidence="7">KIBI-1</strain>
    </source>
</reference>
<comment type="subcellular location">
    <subcellularLocation>
        <location evidence="1">Cell membrane</location>
        <topology evidence="1">Multi-pass membrane protein</topology>
    </subcellularLocation>
</comment>
<feature type="transmembrane region" description="Helical" evidence="5">
    <location>
        <begin position="142"/>
        <end position="164"/>
    </location>
</feature>
<feature type="transmembrane region" description="Helical" evidence="5">
    <location>
        <begin position="84"/>
        <end position="101"/>
    </location>
</feature>
<evidence type="ECO:0000256" key="2">
    <source>
        <dbReference type="ARBA" id="ARBA00022692"/>
    </source>
</evidence>
<feature type="transmembrane region" description="Helical" evidence="5">
    <location>
        <begin position="107"/>
        <end position="130"/>
    </location>
</feature>
<feature type="transmembrane region" description="Helical" evidence="5">
    <location>
        <begin position="57"/>
        <end position="77"/>
    </location>
</feature>
<evidence type="ECO:0000259" key="6">
    <source>
        <dbReference type="PROSITE" id="PS50850"/>
    </source>
</evidence>
<accession>A0A0M8JQH8</accession>
<dbReference type="PROSITE" id="PS50850">
    <property type="entry name" value="MFS"/>
    <property type="match status" value="1"/>
</dbReference>
<dbReference type="InterPro" id="IPR020846">
    <property type="entry name" value="MFS_dom"/>
</dbReference>
<feature type="transmembrane region" description="Helical" evidence="5">
    <location>
        <begin position="288"/>
        <end position="309"/>
    </location>
</feature>
<dbReference type="Pfam" id="PF07690">
    <property type="entry name" value="MFS_1"/>
    <property type="match status" value="2"/>
</dbReference>
<dbReference type="InterPro" id="IPR011701">
    <property type="entry name" value="MFS"/>
</dbReference>
<protein>
    <submittedName>
        <fullName evidence="7">Arabinose efflux permease</fullName>
    </submittedName>
</protein>
<feature type="transmembrane region" description="Helical" evidence="5">
    <location>
        <begin position="21"/>
        <end position="45"/>
    </location>
</feature>
<sequence length="420" mass="45253">MMSGITTYFGSFFRFNRNVRLSFTANLLNGLSQGIFLVVFNLYILEMGISADVLGGILSASPLAQALGSIPVGFLAEVIGFRKVFVLIYGISGLARLAQVSTGSVGLISAAAFLGGLALAGDFVVRLSFLAANTTTEERTQVYSLNSLIFSLSMSVGALAAGFMPNFFSALNLDLLTAYRLTLYVSGALAVLAVLPCLRMQDLPSAHDRKISLKPYLWGMDAFTVKQALVSLFVGLSLGMLTPFMNLYFIYHLGGTREFFGSVSAVTVLFTMTAVSLAPLLARRWGSVPVVTAIRMGISLFLVLFAFTANPLLGAAAYWMMMSMFQMSQPLSFAFAMRAATEKAKTAASAWLNVTYWLGNAVAAPLVGWSMARSDYTSPLFWAAGAVIMAGLVNQLFFQRMETRLNQQEAAYAVSQTKAG</sequence>
<dbReference type="GO" id="GO:0005886">
    <property type="term" value="C:plasma membrane"/>
    <property type="evidence" value="ECO:0007669"/>
    <property type="project" value="UniProtKB-SubCell"/>
</dbReference>
<evidence type="ECO:0000256" key="4">
    <source>
        <dbReference type="ARBA" id="ARBA00023136"/>
    </source>
</evidence>
<feature type="transmembrane region" description="Helical" evidence="5">
    <location>
        <begin position="259"/>
        <end position="281"/>
    </location>
</feature>
<reference evidence="8 9" key="2">
    <citation type="submission" date="2015-07" db="EMBL/GenBank/DDBJ databases">
        <title>Genome sequence of Levilinea saccharolytica DSM 16555.</title>
        <authorList>
            <person name="Hemp J."/>
            <person name="Ward L.M."/>
            <person name="Pace L.A."/>
            <person name="Fischer W.W."/>
        </authorList>
    </citation>
    <scope>NUCLEOTIDE SEQUENCE [LARGE SCALE GENOMIC DNA]</scope>
    <source>
        <strain evidence="8 9">KIBI-1</strain>
    </source>
</reference>
<dbReference type="GO" id="GO:0022857">
    <property type="term" value="F:transmembrane transporter activity"/>
    <property type="evidence" value="ECO:0007669"/>
    <property type="project" value="InterPro"/>
</dbReference>
<dbReference type="InterPro" id="IPR036259">
    <property type="entry name" value="MFS_trans_sf"/>
</dbReference>
<organism evidence="7">
    <name type="scientific">Levilinea saccharolytica</name>
    <dbReference type="NCBI Taxonomy" id="229921"/>
    <lineage>
        <taxon>Bacteria</taxon>
        <taxon>Bacillati</taxon>
        <taxon>Chloroflexota</taxon>
        <taxon>Anaerolineae</taxon>
        <taxon>Anaerolineales</taxon>
        <taxon>Anaerolineaceae</taxon>
        <taxon>Levilinea</taxon>
    </lineage>
</organism>
<dbReference type="Proteomes" id="UP000050501">
    <property type="component" value="Unassembled WGS sequence"/>
</dbReference>
<feature type="transmembrane region" description="Helical" evidence="5">
    <location>
        <begin position="380"/>
        <end position="398"/>
    </location>
</feature>
<keyword evidence="4 5" id="KW-0472">Membrane</keyword>
<gene>
    <name evidence="8" type="ORF">ADN01_10510</name>
    <name evidence="7" type="ORF">LSAC_03210</name>
</gene>
<dbReference type="EMBL" id="LGCM01000038">
    <property type="protein sequence ID" value="KPL80917.1"/>
    <property type="molecule type" value="Genomic_DNA"/>
</dbReference>
<evidence type="ECO:0000313" key="7">
    <source>
        <dbReference type="EMBL" id="GAP19308.1"/>
    </source>
</evidence>
<dbReference type="AlphaFoldDB" id="A0A0M8JQH8"/>
<keyword evidence="9" id="KW-1185">Reference proteome</keyword>
<dbReference type="Gene3D" id="1.20.1250.20">
    <property type="entry name" value="MFS general substrate transporter like domains"/>
    <property type="match status" value="2"/>
</dbReference>
<evidence type="ECO:0000256" key="5">
    <source>
        <dbReference type="SAM" id="Phobius"/>
    </source>
</evidence>
<evidence type="ECO:0000256" key="1">
    <source>
        <dbReference type="ARBA" id="ARBA00004651"/>
    </source>
</evidence>
<keyword evidence="2 5" id="KW-0812">Transmembrane</keyword>
<proteinExistence type="predicted"/>
<dbReference type="PANTHER" id="PTHR23520:SF5">
    <property type="entry name" value="TRANSPORTER, PUTATIVE (AFU_ORTHOLOGUE AFUA_3G04000)-RELATED"/>
    <property type="match status" value="1"/>
</dbReference>
<dbReference type="RefSeq" id="WP_062419595.1">
    <property type="nucleotide sequence ID" value="NZ_LGCM01000038.1"/>
</dbReference>